<name>A0A291GWY4_9MICO</name>
<keyword evidence="2" id="KW-1185">Reference proteome</keyword>
<dbReference type="InterPro" id="IPR036412">
    <property type="entry name" value="HAD-like_sf"/>
</dbReference>
<evidence type="ECO:0000313" key="2">
    <source>
        <dbReference type="Proteomes" id="UP000217889"/>
    </source>
</evidence>
<protein>
    <submittedName>
        <fullName evidence="1">Haloacid dehalogenase</fullName>
    </submittedName>
</protein>
<dbReference type="EMBL" id="CP023564">
    <property type="protein sequence ID" value="ATG54713.1"/>
    <property type="molecule type" value="Genomic_DNA"/>
</dbReference>
<dbReference type="Pfam" id="PF00702">
    <property type="entry name" value="Hydrolase"/>
    <property type="match status" value="1"/>
</dbReference>
<proteinExistence type="predicted"/>
<accession>A0A291GWY4</accession>
<dbReference type="RefSeq" id="WP_096799178.1">
    <property type="nucleotide sequence ID" value="NZ_CP023564.1"/>
</dbReference>
<evidence type="ECO:0000313" key="1">
    <source>
        <dbReference type="EMBL" id="ATG54713.1"/>
    </source>
</evidence>
<organism evidence="1 2">
    <name type="scientific">Brachybacterium ginsengisoli</name>
    <dbReference type="NCBI Taxonomy" id="1331682"/>
    <lineage>
        <taxon>Bacteria</taxon>
        <taxon>Bacillati</taxon>
        <taxon>Actinomycetota</taxon>
        <taxon>Actinomycetes</taxon>
        <taxon>Micrococcales</taxon>
        <taxon>Dermabacteraceae</taxon>
        <taxon>Brachybacterium</taxon>
    </lineage>
</organism>
<dbReference type="OrthoDB" id="9797415at2"/>
<sequence>MSTSPATLRDLATEHRLRAVVSDLDGVLRHFDPSLWAEVDRVAGTPEGTSFTAILHHPFLEEVVRGRGTHREWRELSAAALVEAGSTSEAAEAAVRTWLASPARVDQELLAELEALRRDGLGVFVLTNGTDRVPEELEELGLTAFLGEGLRFLLNTSDLGAAKPDQEAFARAHARIEQELGTELRPEQIGFLDDSARHVRGASRFGWHAVLRTDEG</sequence>
<dbReference type="PRINTS" id="PR00413">
    <property type="entry name" value="HADHALOGNASE"/>
</dbReference>
<dbReference type="AlphaFoldDB" id="A0A291GWY4"/>
<gene>
    <name evidence="1" type="ORF">CFK41_07995</name>
</gene>
<dbReference type="NCBIfam" id="TIGR01509">
    <property type="entry name" value="HAD-SF-IA-v3"/>
    <property type="match status" value="1"/>
</dbReference>
<dbReference type="InterPro" id="IPR023214">
    <property type="entry name" value="HAD_sf"/>
</dbReference>
<reference evidence="1 2" key="1">
    <citation type="journal article" date="2014" name="Int. J. Syst. Evol. Microbiol.">
        <title>Brachybacterium ginsengisoli sp. nov., isolated from soil of a ginseng field.</title>
        <authorList>
            <person name="Hoang V.A."/>
            <person name="Kim Y.J."/>
            <person name="Nguyen N.L."/>
            <person name="Yang D.C."/>
        </authorList>
    </citation>
    <scope>NUCLEOTIDE SEQUENCE [LARGE SCALE GENOMIC DNA]</scope>
    <source>
        <strain evidence="1 2">DCY80</strain>
    </source>
</reference>
<dbReference type="Proteomes" id="UP000217889">
    <property type="component" value="Chromosome"/>
</dbReference>
<dbReference type="Gene3D" id="3.40.50.1000">
    <property type="entry name" value="HAD superfamily/HAD-like"/>
    <property type="match status" value="1"/>
</dbReference>
<dbReference type="KEGG" id="bgg:CFK41_07995"/>
<dbReference type="SUPFAM" id="SSF56784">
    <property type="entry name" value="HAD-like"/>
    <property type="match status" value="1"/>
</dbReference>
<dbReference type="InterPro" id="IPR006439">
    <property type="entry name" value="HAD-SF_hydro_IA"/>
</dbReference>